<dbReference type="PANTHER" id="PTHR43201:SF32">
    <property type="entry name" value="2-SUCCINYLBENZOATE--COA LIGASE, CHLOROPLASTIC_PEROXISOMAL"/>
    <property type="match status" value="1"/>
</dbReference>
<dbReference type="InterPro" id="IPR045851">
    <property type="entry name" value="AMP-bd_C_sf"/>
</dbReference>
<accession>A0A096AH97</accession>
<dbReference type="InterPro" id="IPR010192">
    <property type="entry name" value="MenE"/>
</dbReference>
<dbReference type="AlphaFoldDB" id="A0A096AH97"/>
<dbReference type="GO" id="GO:0009234">
    <property type="term" value="P:menaquinone biosynthetic process"/>
    <property type="evidence" value="ECO:0007669"/>
    <property type="project" value="UniProtKB-UniRule"/>
</dbReference>
<comment type="function">
    <text evidence="5">Converts 2-succinylbenzoate (OSB) to 2-succinylbenzoyl-CoA (OSB-CoA).</text>
</comment>
<dbReference type="SUPFAM" id="SSF56801">
    <property type="entry name" value="Acetyl-CoA synthetase-like"/>
    <property type="match status" value="1"/>
</dbReference>
<dbReference type="Gene3D" id="3.40.50.12780">
    <property type="entry name" value="N-terminal domain of ligase-like"/>
    <property type="match status" value="1"/>
</dbReference>
<keyword evidence="1 5" id="KW-0474">Menaquinone biosynthesis</keyword>
<sequence length="504" mass="57388">MKWLADQYKKNPNQLYMNELTFGDVYEKVENVARRLSNVLQQETRVALVSDNSTDMVIVLFALLLLRKEVLLLNVRLTQKEMMEQIRGLDISYVLASDRRSENVLESMQLDFLEDATVVDTSKKPRSAPTPPGMLQYPIMETTHHRPRLDGAISWSCQVLPFSAISALPSNPSILLDWSMDPKQIAVIMNTSATTGKFKSVPIRWRQIEAHVKASMQRLGVCEDDNWLIVLPIFHVSGLSIVMRSLYNGTRITILPKYDRDEVVRLITNNTITMVSLVPTILKELVPFIERHRLRMILLGGEFIPQPLIRSCVQKGLPIFKTYGMTETFSQNVTFSVLEHLDKADSVGQPLPFMKVHIVNPDEEGIGEIHVSGPMLMEGYLGKEPIGESFNTDDIGYVDEDGYLYILNRRKDIIISGGENIYPKEIEDVLYRLEEVVECAVVPVLNEVWGQVPALFIVTSLDEEQLRTYMEGRLAKYKVPTYIVKSNRLPRNASGKILRNQLHL</sequence>
<dbReference type="eggNOG" id="COG0318">
    <property type="taxonomic scope" value="Bacteria"/>
</dbReference>
<feature type="domain" description="AMP-dependent synthetase/ligase" evidence="6">
    <location>
        <begin position="18"/>
        <end position="381"/>
    </location>
</feature>
<comment type="caution">
    <text evidence="8">The sequence shown here is derived from an EMBL/GenBank/DDBJ whole genome shotgun (WGS) entry which is preliminary data.</text>
</comment>
<keyword evidence="4 5" id="KW-0067">ATP-binding</keyword>
<keyword evidence="3 5" id="KW-0547">Nucleotide-binding</keyword>
<dbReference type="GO" id="GO:0031956">
    <property type="term" value="F:medium-chain fatty acid-CoA ligase activity"/>
    <property type="evidence" value="ECO:0007669"/>
    <property type="project" value="TreeGrafter"/>
</dbReference>
<dbReference type="EMBL" id="JRNT01000037">
    <property type="protein sequence ID" value="KGF46518.1"/>
    <property type="molecule type" value="Genomic_DNA"/>
</dbReference>
<comment type="pathway">
    <text evidence="5">Quinol/quinone metabolism; 1,4-dihydroxy-2-naphthoate biosynthesis; 1,4-dihydroxy-2-naphthoate from chorismate: step 5/7.</text>
</comment>
<keyword evidence="9" id="KW-1185">Reference proteome</keyword>
<dbReference type="UniPathway" id="UPA00079"/>
<protein>
    <recommendedName>
        <fullName evidence="5">2-succinylbenzoate--CoA ligase</fullName>
        <ecNumber evidence="5">6.2.1.26</ecNumber>
    </recommendedName>
    <alternativeName>
        <fullName evidence="5">o-succinylbenzoyl-CoA synthetase</fullName>
        <shortName evidence="5">OSB-CoA synthetase</shortName>
    </alternativeName>
</protein>
<proteinExistence type="inferred from homology"/>
<dbReference type="InterPro" id="IPR025110">
    <property type="entry name" value="AMP-bd_C"/>
</dbReference>
<evidence type="ECO:0000256" key="5">
    <source>
        <dbReference type="HAMAP-Rule" id="MF_00731"/>
    </source>
</evidence>
<dbReference type="Gene3D" id="3.30.300.30">
    <property type="match status" value="1"/>
</dbReference>
<evidence type="ECO:0000256" key="3">
    <source>
        <dbReference type="ARBA" id="ARBA00022741"/>
    </source>
</evidence>
<keyword evidence="2 5" id="KW-0436">Ligase</keyword>
<comment type="pathway">
    <text evidence="5">Quinol/quinone metabolism; menaquinone biosynthesis.</text>
</comment>
<organism evidence="8 9">
    <name type="scientific">Veillonella montpellierensis DNF00314</name>
    <dbReference type="NCBI Taxonomy" id="1401067"/>
    <lineage>
        <taxon>Bacteria</taxon>
        <taxon>Bacillati</taxon>
        <taxon>Bacillota</taxon>
        <taxon>Negativicutes</taxon>
        <taxon>Veillonellales</taxon>
        <taxon>Veillonellaceae</taxon>
        <taxon>Veillonella</taxon>
    </lineage>
</organism>
<dbReference type="Proteomes" id="UP000029628">
    <property type="component" value="Unassembled WGS sequence"/>
</dbReference>
<dbReference type="InterPro" id="IPR000873">
    <property type="entry name" value="AMP-dep_synth/lig_dom"/>
</dbReference>
<dbReference type="PANTHER" id="PTHR43201">
    <property type="entry name" value="ACYL-COA SYNTHETASE"/>
    <property type="match status" value="1"/>
</dbReference>
<dbReference type="NCBIfam" id="TIGR01923">
    <property type="entry name" value="menE"/>
    <property type="match status" value="1"/>
</dbReference>
<dbReference type="HAMAP" id="MF_00731">
    <property type="entry name" value="MenE"/>
    <property type="match status" value="1"/>
</dbReference>
<comment type="catalytic activity">
    <reaction evidence="5">
        <text>2-succinylbenzoate + ATP + CoA = 2-succinylbenzoyl-CoA + AMP + diphosphate</text>
        <dbReference type="Rhea" id="RHEA:17009"/>
        <dbReference type="ChEBI" id="CHEBI:18325"/>
        <dbReference type="ChEBI" id="CHEBI:30616"/>
        <dbReference type="ChEBI" id="CHEBI:33019"/>
        <dbReference type="ChEBI" id="CHEBI:57287"/>
        <dbReference type="ChEBI" id="CHEBI:57364"/>
        <dbReference type="ChEBI" id="CHEBI:456215"/>
        <dbReference type="EC" id="6.2.1.26"/>
    </reaction>
</comment>
<dbReference type="RefSeq" id="WP_038153146.1">
    <property type="nucleotide sequence ID" value="NZ_JRNT01000037.1"/>
</dbReference>
<evidence type="ECO:0000256" key="2">
    <source>
        <dbReference type="ARBA" id="ARBA00022598"/>
    </source>
</evidence>
<reference evidence="8 9" key="1">
    <citation type="submission" date="2014-07" db="EMBL/GenBank/DDBJ databases">
        <authorList>
            <person name="McCorrison J."/>
            <person name="Sanka R."/>
            <person name="Torralba M."/>
            <person name="Gillis M."/>
            <person name="Haft D.H."/>
            <person name="Methe B."/>
            <person name="Sutton G."/>
            <person name="Nelson K.E."/>
        </authorList>
    </citation>
    <scope>NUCLEOTIDE SEQUENCE [LARGE SCALE GENOMIC DNA]</scope>
    <source>
        <strain evidence="8 9">DNF00314</strain>
    </source>
</reference>
<gene>
    <name evidence="5" type="primary">menE</name>
    <name evidence="8" type="ORF">HMPREF0872_08085</name>
</gene>
<evidence type="ECO:0000259" key="7">
    <source>
        <dbReference type="Pfam" id="PF13193"/>
    </source>
</evidence>
<evidence type="ECO:0000256" key="4">
    <source>
        <dbReference type="ARBA" id="ARBA00022840"/>
    </source>
</evidence>
<evidence type="ECO:0000313" key="8">
    <source>
        <dbReference type="EMBL" id="KGF46518.1"/>
    </source>
</evidence>
<feature type="domain" description="AMP-binding enzyme C-terminal" evidence="7">
    <location>
        <begin position="425"/>
        <end position="496"/>
    </location>
</feature>
<dbReference type="GO" id="GO:0005524">
    <property type="term" value="F:ATP binding"/>
    <property type="evidence" value="ECO:0007669"/>
    <property type="project" value="UniProtKB-KW"/>
</dbReference>
<dbReference type="Pfam" id="PF00501">
    <property type="entry name" value="AMP-binding"/>
    <property type="match status" value="1"/>
</dbReference>
<dbReference type="UniPathway" id="UPA01057">
    <property type="reaction ID" value="UER00166"/>
</dbReference>
<evidence type="ECO:0000256" key="1">
    <source>
        <dbReference type="ARBA" id="ARBA00022428"/>
    </source>
</evidence>
<dbReference type="Pfam" id="PF13193">
    <property type="entry name" value="AMP-binding_C"/>
    <property type="match status" value="1"/>
</dbReference>
<comment type="similarity">
    <text evidence="5">Belongs to the ATP-dependent AMP-binding enzyme family. MenE subfamily.</text>
</comment>
<dbReference type="GO" id="GO:0006631">
    <property type="term" value="P:fatty acid metabolic process"/>
    <property type="evidence" value="ECO:0007669"/>
    <property type="project" value="TreeGrafter"/>
</dbReference>
<evidence type="ECO:0000313" key="9">
    <source>
        <dbReference type="Proteomes" id="UP000029628"/>
    </source>
</evidence>
<name>A0A096AH97_9FIRM</name>
<evidence type="ECO:0000259" key="6">
    <source>
        <dbReference type="Pfam" id="PF00501"/>
    </source>
</evidence>
<dbReference type="GO" id="GO:0008756">
    <property type="term" value="F:o-succinylbenzoate-CoA ligase activity"/>
    <property type="evidence" value="ECO:0007669"/>
    <property type="project" value="UniProtKB-UniRule"/>
</dbReference>
<dbReference type="EC" id="6.2.1.26" evidence="5"/>
<dbReference type="InterPro" id="IPR042099">
    <property type="entry name" value="ANL_N_sf"/>
</dbReference>